<dbReference type="Proteomes" id="UP000830198">
    <property type="component" value="Chromosome"/>
</dbReference>
<dbReference type="PANTHER" id="PTHR41339:SF1">
    <property type="entry name" value="SECRETED PROTEIN"/>
    <property type="match status" value="1"/>
</dbReference>
<organism evidence="2 3">
    <name type="scientific">Chitinophaga filiformis</name>
    <name type="common">Myxococcus filiformis</name>
    <name type="synonym">Flexibacter filiformis</name>
    <dbReference type="NCBI Taxonomy" id="104663"/>
    <lineage>
        <taxon>Bacteria</taxon>
        <taxon>Pseudomonadati</taxon>
        <taxon>Bacteroidota</taxon>
        <taxon>Chitinophagia</taxon>
        <taxon>Chitinophagales</taxon>
        <taxon>Chitinophagaceae</taxon>
        <taxon>Chitinophaga</taxon>
    </lineage>
</organism>
<dbReference type="EMBL" id="CP095855">
    <property type="protein sequence ID" value="UPK71349.1"/>
    <property type="molecule type" value="Genomic_DNA"/>
</dbReference>
<name>A0ABY4I7L5_CHIFI</name>
<dbReference type="PROSITE" id="PS51257">
    <property type="entry name" value="PROKAR_LIPOPROTEIN"/>
    <property type="match status" value="1"/>
</dbReference>
<feature type="signal peptide" evidence="1">
    <location>
        <begin position="1"/>
        <end position="20"/>
    </location>
</feature>
<dbReference type="PANTHER" id="PTHR41339">
    <property type="entry name" value="LIPL48"/>
    <property type="match status" value="1"/>
</dbReference>
<evidence type="ECO:0000256" key="1">
    <source>
        <dbReference type="SAM" id="SignalP"/>
    </source>
</evidence>
<dbReference type="RefSeq" id="WP_247813431.1">
    <property type="nucleotide sequence ID" value="NZ_CP095855.1"/>
</dbReference>
<accession>A0ABY4I7L5</accession>
<feature type="chain" id="PRO_5046603939" description="T9SS C-terminal target domain-containing protein" evidence="1">
    <location>
        <begin position="21"/>
        <end position="453"/>
    </location>
</feature>
<proteinExistence type="predicted"/>
<evidence type="ECO:0000313" key="2">
    <source>
        <dbReference type="EMBL" id="UPK71349.1"/>
    </source>
</evidence>
<evidence type="ECO:0008006" key="4">
    <source>
        <dbReference type="Google" id="ProtNLM"/>
    </source>
</evidence>
<keyword evidence="3" id="KW-1185">Reference proteome</keyword>
<sequence>MKKFMTVAAALSVIAFGACKKEALDSQTPNKNVQAVVNINLTSGATLPLVIGPDTNYVLNSGTYFLNGKTYVANTGSITIAAGVQIKGIKKATAAEASALVVTRGGKIFANGTANSPVVFTSAEATPAVGDWGGIVILGNAKTNQNTATFSPTIEGISTPTLPAGIDATYGSADTTLNGESSGSLTYVRCEYAGAAIAANNELNSFTFGGVGRGTVLHHLEASYGADDSFEFFGGVVNAKYLASLNTNDDIFDFDFGYNGTLQFILGVRRTGFTYADANGIESDNDASGSSLTPRTQAKVSNMTLVGGSSSAFAGTLNGARLRRNSSYRIVNSVILGYTTGVALESGGTIADSAFFRNNLVHAFTAPAVVGGTLTGFNSIWVNATNSNANILLTSPFVTGGSFAPLPASPAASGADFTGFSGSFFDTSVAYRGAFPLASVSGGNWLAGWTAGF</sequence>
<evidence type="ECO:0000313" key="3">
    <source>
        <dbReference type="Proteomes" id="UP000830198"/>
    </source>
</evidence>
<protein>
    <recommendedName>
        <fullName evidence="4">T9SS C-terminal target domain-containing protein</fullName>
    </recommendedName>
</protein>
<keyword evidence="1" id="KW-0732">Signal</keyword>
<reference evidence="2 3" key="1">
    <citation type="submission" date="2022-04" db="EMBL/GenBank/DDBJ databases">
        <title>The arsenic-methylating capacity of Chitinophaga filiformis YT5 during chitin decomposition.</title>
        <authorList>
            <person name="Chen G."/>
            <person name="Liang Y."/>
        </authorList>
    </citation>
    <scope>NUCLEOTIDE SEQUENCE [LARGE SCALE GENOMIC DNA]</scope>
    <source>
        <strain evidence="2 3">YT5</strain>
    </source>
</reference>
<gene>
    <name evidence="2" type="ORF">MYF79_08670</name>
</gene>